<comment type="caution">
    <text evidence="4">The sequence shown here is derived from an EMBL/GenBank/DDBJ whole genome shotgun (WGS) entry which is preliminary data.</text>
</comment>
<evidence type="ECO:0000259" key="3">
    <source>
        <dbReference type="SMART" id="SM00899"/>
    </source>
</evidence>
<feature type="region of interest" description="Disordered" evidence="2">
    <location>
        <begin position="1"/>
        <end position="25"/>
    </location>
</feature>
<dbReference type="InterPro" id="IPR038157">
    <property type="entry name" value="FeoA_core_dom"/>
</dbReference>
<protein>
    <submittedName>
        <fullName evidence="4">FeoA family protein</fullName>
    </submittedName>
</protein>
<name>A0ABU5RST2_9CYAN</name>
<evidence type="ECO:0000256" key="2">
    <source>
        <dbReference type="SAM" id="MobiDB-lite"/>
    </source>
</evidence>
<dbReference type="RefSeq" id="WP_323304867.1">
    <property type="nucleotide sequence ID" value="NZ_JAYGHX010000002.1"/>
</dbReference>
<evidence type="ECO:0000256" key="1">
    <source>
        <dbReference type="ARBA" id="ARBA00023004"/>
    </source>
</evidence>
<keyword evidence="1" id="KW-0408">Iron</keyword>
<reference evidence="4 5" key="1">
    <citation type="submission" date="2023-12" db="EMBL/GenBank/DDBJ databases">
        <title>Baltic Sea Cyanobacteria.</title>
        <authorList>
            <person name="Delbaje E."/>
            <person name="Fewer D.P."/>
            <person name="Shishido T.K."/>
        </authorList>
    </citation>
    <scope>NUCLEOTIDE SEQUENCE [LARGE SCALE GENOMIC DNA]</scope>
    <source>
        <strain evidence="4 5">UHCC 0139</strain>
    </source>
</reference>
<sequence>MPLSQVPAGTRVSITSLPSHPGLQRRLQSMGVRPGVEVEVLRRGKPGGILHLASGLLEFMLRHEHAAEMDVHTIAPD</sequence>
<dbReference type="SMART" id="SM00899">
    <property type="entry name" value="FeoA"/>
    <property type="match status" value="1"/>
</dbReference>
<dbReference type="InterPro" id="IPR008988">
    <property type="entry name" value="Transcriptional_repressor_C"/>
</dbReference>
<dbReference type="EMBL" id="JAYGHX010000002">
    <property type="protein sequence ID" value="MEA5390804.1"/>
    <property type="molecule type" value="Genomic_DNA"/>
</dbReference>
<dbReference type="SUPFAM" id="SSF50037">
    <property type="entry name" value="C-terminal domain of transcriptional repressors"/>
    <property type="match status" value="1"/>
</dbReference>
<accession>A0ABU5RST2</accession>
<feature type="domain" description="Ferrous iron transporter FeoA-like" evidence="3">
    <location>
        <begin position="1"/>
        <end position="73"/>
    </location>
</feature>
<gene>
    <name evidence="4" type="ORF">VB738_05950</name>
</gene>
<evidence type="ECO:0000313" key="4">
    <source>
        <dbReference type="EMBL" id="MEA5390804.1"/>
    </source>
</evidence>
<dbReference type="Pfam" id="PF04023">
    <property type="entry name" value="FeoA"/>
    <property type="match status" value="1"/>
</dbReference>
<organism evidence="4 5">
    <name type="scientific">Cyanobium gracile UHCC 0139</name>
    <dbReference type="NCBI Taxonomy" id="3110308"/>
    <lineage>
        <taxon>Bacteria</taxon>
        <taxon>Bacillati</taxon>
        <taxon>Cyanobacteriota</taxon>
        <taxon>Cyanophyceae</taxon>
        <taxon>Synechococcales</taxon>
        <taxon>Prochlorococcaceae</taxon>
        <taxon>Cyanobium</taxon>
    </lineage>
</organism>
<keyword evidence="5" id="KW-1185">Reference proteome</keyword>
<dbReference type="InterPro" id="IPR007167">
    <property type="entry name" value="Fe-transptr_FeoA-like"/>
</dbReference>
<proteinExistence type="predicted"/>
<evidence type="ECO:0000313" key="5">
    <source>
        <dbReference type="Proteomes" id="UP001304461"/>
    </source>
</evidence>
<dbReference type="Proteomes" id="UP001304461">
    <property type="component" value="Unassembled WGS sequence"/>
</dbReference>
<dbReference type="Gene3D" id="2.30.30.90">
    <property type="match status" value="1"/>
</dbReference>